<dbReference type="AlphaFoldDB" id="A0A922SKY5"/>
<comment type="caution">
    <text evidence="1">The sequence shown here is derived from an EMBL/GenBank/DDBJ whole genome shotgun (WGS) entry which is preliminary data.</text>
</comment>
<sequence length="145" mass="15395">MVSRNLPASFFNAAAAAGVAGVPAGGACAGVDIYDYDPWHQHYTGYGHAAHRHAAEYHAAAAHHNMAAAAGYGGLLLGRGGLHPQYKPVDWPSAAQHHASHHLDPAACSPYSYPAVPGTSRFHSFFNAKRFFSCSSRALDDQTPR</sequence>
<organism evidence="1 2">
    <name type="scientific">Spodoptera exigua</name>
    <name type="common">Beet armyworm</name>
    <name type="synonym">Noctua fulgens</name>
    <dbReference type="NCBI Taxonomy" id="7107"/>
    <lineage>
        <taxon>Eukaryota</taxon>
        <taxon>Metazoa</taxon>
        <taxon>Ecdysozoa</taxon>
        <taxon>Arthropoda</taxon>
        <taxon>Hexapoda</taxon>
        <taxon>Insecta</taxon>
        <taxon>Pterygota</taxon>
        <taxon>Neoptera</taxon>
        <taxon>Endopterygota</taxon>
        <taxon>Lepidoptera</taxon>
        <taxon>Glossata</taxon>
        <taxon>Ditrysia</taxon>
        <taxon>Noctuoidea</taxon>
        <taxon>Noctuidae</taxon>
        <taxon>Amphipyrinae</taxon>
        <taxon>Spodoptera</taxon>
    </lineage>
</organism>
<dbReference type="PROSITE" id="PS51257">
    <property type="entry name" value="PROKAR_LIPOPROTEIN"/>
    <property type="match status" value="1"/>
</dbReference>
<accession>A0A922SKY5</accession>
<proteinExistence type="predicted"/>
<dbReference type="EMBL" id="JACEFF010000262">
    <property type="protein sequence ID" value="KAH9640954.1"/>
    <property type="molecule type" value="Genomic_DNA"/>
</dbReference>
<name>A0A922SKY5_SPOEX</name>
<evidence type="ECO:0000313" key="2">
    <source>
        <dbReference type="Proteomes" id="UP000814243"/>
    </source>
</evidence>
<evidence type="ECO:0000313" key="1">
    <source>
        <dbReference type="EMBL" id="KAH9640954.1"/>
    </source>
</evidence>
<reference evidence="1" key="1">
    <citation type="journal article" date="2021" name="G3 (Bethesda)">
        <title>Genome and transcriptome analysis of the beet armyworm Spodoptera exigua reveals targets for pest control. .</title>
        <authorList>
            <person name="Simon S."/>
            <person name="Breeschoten T."/>
            <person name="Jansen H.J."/>
            <person name="Dirks R.P."/>
            <person name="Schranz M.E."/>
            <person name="Ros V.I.D."/>
        </authorList>
    </citation>
    <scope>NUCLEOTIDE SEQUENCE</scope>
    <source>
        <strain evidence="1">TB_SE_WUR_2020</strain>
    </source>
</reference>
<protein>
    <submittedName>
        <fullName evidence="1">Uncharacterized protein</fullName>
    </submittedName>
</protein>
<gene>
    <name evidence="1" type="ORF">HF086_003044</name>
</gene>
<dbReference type="Proteomes" id="UP000814243">
    <property type="component" value="Unassembled WGS sequence"/>
</dbReference>